<accession>A0A3S0QWT7</accession>
<gene>
    <name evidence="4" type="ORF">EFQ99_06005</name>
</gene>
<keyword evidence="5" id="KW-1185">Reference proteome</keyword>
<evidence type="ECO:0000313" key="5">
    <source>
        <dbReference type="Proteomes" id="UP000278823"/>
    </source>
</evidence>
<evidence type="ECO:0000256" key="3">
    <source>
        <dbReference type="SAM" id="SignalP"/>
    </source>
</evidence>
<dbReference type="InterPro" id="IPR010131">
    <property type="entry name" value="MdtP/NodT-like"/>
</dbReference>
<dbReference type="InterPro" id="IPR003423">
    <property type="entry name" value="OMP_efflux"/>
</dbReference>
<dbReference type="GO" id="GO:0015562">
    <property type="term" value="F:efflux transmembrane transporter activity"/>
    <property type="evidence" value="ECO:0007669"/>
    <property type="project" value="InterPro"/>
</dbReference>
<dbReference type="Pfam" id="PF02321">
    <property type="entry name" value="OEP"/>
    <property type="match status" value="2"/>
</dbReference>
<dbReference type="OrthoDB" id="7181739at2"/>
<dbReference type="EMBL" id="RJTH01000002">
    <property type="protein sequence ID" value="RUM25849.1"/>
    <property type="molecule type" value="Genomic_DNA"/>
</dbReference>
<feature type="coiled-coil region" evidence="2">
    <location>
        <begin position="177"/>
        <end position="204"/>
    </location>
</feature>
<dbReference type="PANTHER" id="PTHR30203:SF31">
    <property type="entry name" value="RND EFFLUX SYSTEM, OUTER MEMBRANE LIPOPROTEIN, NODT"/>
    <property type="match status" value="1"/>
</dbReference>
<dbReference type="Gene3D" id="1.20.1600.10">
    <property type="entry name" value="Outer membrane efflux proteins (OEP)"/>
    <property type="match status" value="1"/>
</dbReference>
<reference evidence="5" key="1">
    <citation type="submission" date="2018-11" db="EMBL/GenBank/DDBJ databases">
        <title>Rhizobium chutanense sp. nov., isolated from root nodules of Phaseolus vulgaris in China.</title>
        <authorList>
            <person name="Huo Y."/>
        </authorList>
    </citation>
    <scope>NUCLEOTIDE SEQUENCE [LARGE SCALE GENOMIC DNA]</scope>
    <source>
        <strain evidence="5">CCBAU 65647</strain>
    </source>
</reference>
<dbReference type="RefSeq" id="WP_126919784.1">
    <property type="nucleotide sequence ID" value="NZ_ML133687.1"/>
</dbReference>
<feature type="signal peptide" evidence="3">
    <location>
        <begin position="1"/>
        <end position="18"/>
    </location>
</feature>
<keyword evidence="2" id="KW-0175">Coiled coil</keyword>
<comment type="similarity">
    <text evidence="1">Belongs to the outer membrane factor (OMF) (TC 1.B.17) family.</text>
</comment>
<evidence type="ECO:0000256" key="1">
    <source>
        <dbReference type="ARBA" id="ARBA00007613"/>
    </source>
</evidence>
<name>A0A3S0QWT7_9HYPH</name>
<evidence type="ECO:0000256" key="2">
    <source>
        <dbReference type="SAM" id="Coils"/>
    </source>
</evidence>
<feature type="chain" id="PRO_5018672102" evidence="3">
    <location>
        <begin position="19"/>
        <end position="471"/>
    </location>
</feature>
<dbReference type="PANTHER" id="PTHR30203">
    <property type="entry name" value="OUTER MEMBRANE CATION EFFLUX PROTEIN"/>
    <property type="match status" value="1"/>
</dbReference>
<sequence>MKPLKITARLFAIAGGLAACQVTDLSSQVTAPVLPSSFPRPAILQHATEKRRASSPPLADQQLNTILNQAFASNLSIDQARNRLTAARALANSSAISFRPGANIGGSANAASEGRSQDDLSRRPVQLNLETSWEIPLFKRSENKTLSSDLEASMAEADVEGARLAVAAEITARYIHLRALQHSQQNAEQSAAILEKRVRIAKVEWLNGLAAAGAVGEATLRLEDARARSQTLDNSIRDVVQELATLQGTAFGDASLLVVQPQPIVGSNAVQSSPSDVLRLRPDVRRAELTALQAGTEVGMAQADLYPRLHLSGMIGIGSPVDGSMLGLAGGPSLEIPVFDYGRRRDVVTARQAQFAEALSAYRHSVLAAFQEVSSSIRAYQDAATRTARAKTQVAAAKLQDARTSLLETQGLAASRTKLDSRLAYLEAQNQLIECLEGQALALVAFYKAAGMQSAFGSNGTAAPSSAAVKL</sequence>
<dbReference type="AlphaFoldDB" id="A0A3S0QWT7"/>
<proteinExistence type="inferred from homology"/>
<keyword evidence="3" id="KW-0732">Signal</keyword>
<organism evidence="4 5">
    <name type="scientific">Rhizobium vallis</name>
    <dbReference type="NCBI Taxonomy" id="634290"/>
    <lineage>
        <taxon>Bacteria</taxon>
        <taxon>Pseudomonadati</taxon>
        <taxon>Pseudomonadota</taxon>
        <taxon>Alphaproteobacteria</taxon>
        <taxon>Hyphomicrobiales</taxon>
        <taxon>Rhizobiaceae</taxon>
        <taxon>Rhizobium/Agrobacterium group</taxon>
        <taxon>Rhizobium</taxon>
    </lineage>
</organism>
<evidence type="ECO:0000313" key="4">
    <source>
        <dbReference type="EMBL" id="RUM25849.1"/>
    </source>
</evidence>
<comment type="caution">
    <text evidence="4">The sequence shown here is derived from an EMBL/GenBank/DDBJ whole genome shotgun (WGS) entry which is preliminary data.</text>
</comment>
<protein>
    <submittedName>
        <fullName evidence="4">Transporter</fullName>
    </submittedName>
</protein>
<dbReference type="PROSITE" id="PS51257">
    <property type="entry name" value="PROKAR_LIPOPROTEIN"/>
    <property type="match status" value="1"/>
</dbReference>
<dbReference type="SUPFAM" id="SSF56954">
    <property type="entry name" value="Outer membrane efflux proteins (OEP)"/>
    <property type="match status" value="1"/>
</dbReference>
<dbReference type="Proteomes" id="UP000278823">
    <property type="component" value="Unassembled WGS sequence"/>
</dbReference>
<dbReference type="Gene3D" id="2.20.200.10">
    <property type="entry name" value="Outer membrane efflux proteins (OEP)"/>
    <property type="match status" value="1"/>
</dbReference>